<dbReference type="SUPFAM" id="SSF52799">
    <property type="entry name" value="(Phosphotyrosine protein) phosphatases II"/>
    <property type="match status" value="1"/>
</dbReference>
<reference evidence="3" key="1">
    <citation type="submission" date="2021-02" db="EMBL/GenBank/DDBJ databases">
        <title>Sequencing the genomes of 1000 actinobacteria strains.</title>
        <authorList>
            <person name="Klenk H.-P."/>
        </authorList>
    </citation>
    <scope>NUCLEOTIDE SEQUENCE</scope>
    <source>
        <strain evidence="3">DSM 22850</strain>
    </source>
</reference>
<dbReference type="PANTHER" id="PTHR31126:SF1">
    <property type="entry name" value="TYROSINE SPECIFIC PROTEIN PHOSPHATASES DOMAIN-CONTAINING PROTEIN"/>
    <property type="match status" value="1"/>
</dbReference>
<dbReference type="RefSeq" id="WP_209703908.1">
    <property type="nucleotide sequence ID" value="NZ_JAFIDA010000001.1"/>
</dbReference>
<name>A0A940PQB8_9MICO</name>
<accession>A0A940PQB8</accession>
<keyword evidence="4" id="KW-1185">Reference proteome</keyword>
<dbReference type="EC" id="3.1.3.48" evidence="3"/>
<dbReference type="InterPro" id="IPR000387">
    <property type="entry name" value="Tyr_Pase_dom"/>
</dbReference>
<protein>
    <submittedName>
        <fullName evidence="3">Protein-tyrosine phosphatase</fullName>
        <ecNumber evidence="3">3.1.3.48</ecNumber>
    </submittedName>
</protein>
<dbReference type="Gene3D" id="3.90.190.10">
    <property type="entry name" value="Protein tyrosine phosphatase superfamily"/>
    <property type="match status" value="1"/>
</dbReference>
<dbReference type="PROSITE" id="PS50056">
    <property type="entry name" value="TYR_PHOSPHATASE_2"/>
    <property type="match status" value="1"/>
</dbReference>
<dbReference type="InterPro" id="IPR016130">
    <property type="entry name" value="Tyr_Pase_AS"/>
</dbReference>
<dbReference type="GO" id="GO:0004725">
    <property type="term" value="F:protein tyrosine phosphatase activity"/>
    <property type="evidence" value="ECO:0007669"/>
    <property type="project" value="UniProtKB-EC"/>
</dbReference>
<organism evidence="3 4">
    <name type="scientific">Leucobacter exalbidus</name>
    <dbReference type="NCBI Taxonomy" id="662960"/>
    <lineage>
        <taxon>Bacteria</taxon>
        <taxon>Bacillati</taxon>
        <taxon>Actinomycetota</taxon>
        <taxon>Actinomycetes</taxon>
        <taxon>Micrococcales</taxon>
        <taxon>Microbacteriaceae</taxon>
        <taxon>Leucobacter</taxon>
    </lineage>
</organism>
<dbReference type="PANTHER" id="PTHR31126">
    <property type="entry name" value="TYROSINE-PROTEIN PHOSPHATASE"/>
    <property type="match status" value="1"/>
</dbReference>
<evidence type="ECO:0000313" key="3">
    <source>
        <dbReference type="EMBL" id="MBP1324778.1"/>
    </source>
</evidence>
<dbReference type="Proteomes" id="UP000675163">
    <property type="component" value="Unassembled WGS sequence"/>
</dbReference>
<dbReference type="PROSITE" id="PS00383">
    <property type="entry name" value="TYR_PHOSPHATASE_1"/>
    <property type="match status" value="1"/>
</dbReference>
<keyword evidence="3" id="KW-0378">Hydrolase</keyword>
<feature type="domain" description="Tyrosine specific protein phosphatases" evidence="2">
    <location>
        <begin position="96"/>
        <end position="157"/>
    </location>
</feature>
<evidence type="ECO:0000313" key="4">
    <source>
        <dbReference type="Proteomes" id="UP000675163"/>
    </source>
</evidence>
<dbReference type="EMBL" id="JAFIDA010000001">
    <property type="protein sequence ID" value="MBP1324778.1"/>
    <property type="molecule type" value="Genomic_DNA"/>
</dbReference>
<proteinExistence type="inferred from homology"/>
<dbReference type="InterPro" id="IPR029021">
    <property type="entry name" value="Prot-tyrosine_phosphatase-like"/>
</dbReference>
<dbReference type="InterPro" id="IPR026893">
    <property type="entry name" value="Tyr/Ser_Pase_IphP-type"/>
</dbReference>
<dbReference type="AlphaFoldDB" id="A0A940PQB8"/>
<dbReference type="Pfam" id="PF13350">
    <property type="entry name" value="Y_phosphatase3"/>
    <property type="match status" value="1"/>
</dbReference>
<comment type="similarity">
    <text evidence="1">Belongs to the protein-tyrosine phosphatase family.</text>
</comment>
<gene>
    <name evidence="3" type="ORF">JOF28_000010</name>
</gene>
<evidence type="ECO:0000256" key="1">
    <source>
        <dbReference type="ARBA" id="ARBA00009580"/>
    </source>
</evidence>
<comment type="caution">
    <text evidence="3">The sequence shown here is derived from an EMBL/GenBank/DDBJ whole genome shotgun (WGS) entry which is preliminary data.</text>
</comment>
<sequence>MSNDALPVDGTFNFRDLGGLRAGDRRTRSGALYRADSLAKLGATGQAQLQDLGVTRVIDLRDDRERATNPDALPAGVELIAHPIFPSASAHIDRNITIFSLTELIYREHAAALAAGITLLADGTPTVFHCTAGKDRTGAIAALTLLALGVDRDDVLDNYAASELNLRGQWMTDQLSWLQRRGVTLTPEVSDLVGASPAAALDRALTQVVEAQGGVHDYLRAHGVTDATLTTLEQRLTQ</sequence>
<evidence type="ECO:0000259" key="2">
    <source>
        <dbReference type="PROSITE" id="PS50056"/>
    </source>
</evidence>